<gene>
    <name evidence="1" type="ORF">ONZ51_g8513</name>
</gene>
<comment type="caution">
    <text evidence="1">The sequence shown here is derived from an EMBL/GenBank/DDBJ whole genome shotgun (WGS) entry which is preliminary data.</text>
</comment>
<sequence>MASDPASIPENYILDVHDLSCRDQPGQRERVAYILETDSSAQERNTIDTFATLEGVKTPDGREPNRRELEDVYWRCKDFDSGYILAYAAQRIFDSLPPSTKLHARTSSKHELLCKPSDVAVAEIDLLTNEACLIVVKEPRPDLVPSKVNMAQHLIGFADSTPPARRARSCAGPELGGRGSGGEPFALRVERAIVYHKEVLAKVAGEYGKFEL</sequence>
<proteinExistence type="predicted"/>
<name>A0AAD7TPA0_9APHY</name>
<dbReference type="EMBL" id="JAPEVG010000259">
    <property type="protein sequence ID" value="KAJ8472436.1"/>
    <property type="molecule type" value="Genomic_DNA"/>
</dbReference>
<reference evidence="1" key="1">
    <citation type="submission" date="2022-11" db="EMBL/GenBank/DDBJ databases">
        <title>Genome Sequence of Cubamyces cubensis.</title>
        <authorList>
            <person name="Buettner E."/>
        </authorList>
    </citation>
    <scope>NUCLEOTIDE SEQUENCE</scope>
    <source>
        <strain evidence="1">MPL-01</strain>
    </source>
</reference>
<dbReference type="Proteomes" id="UP001215151">
    <property type="component" value="Unassembled WGS sequence"/>
</dbReference>
<organism evidence="1 2">
    <name type="scientific">Trametes cubensis</name>
    <dbReference type="NCBI Taxonomy" id="1111947"/>
    <lineage>
        <taxon>Eukaryota</taxon>
        <taxon>Fungi</taxon>
        <taxon>Dikarya</taxon>
        <taxon>Basidiomycota</taxon>
        <taxon>Agaricomycotina</taxon>
        <taxon>Agaricomycetes</taxon>
        <taxon>Polyporales</taxon>
        <taxon>Polyporaceae</taxon>
        <taxon>Trametes</taxon>
    </lineage>
</organism>
<protein>
    <submittedName>
        <fullName evidence="1">Uncharacterized protein</fullName>
    </submittedName>
</protein>
<keyword evidence="2" id="KW-1185">Reference proteome</keyword>
<accession>A0AAD7TPA0</accession>
<dbReference type="AlphaFoldDB" id="A0AAD7TPA0"/>
<evidence type="ECO:0000313" key="2">
    <source>
        <dbReference type="Proteomes" id="UP001215151"/>
    </source>
</evidence>
<evidence type="ECO:0000313" key="1">
    <source>
        <dbReference type="EMBL" id="KAJ8472436.1"/>
    </source>
</evidence>